<feature type="compositionally biased region" description="Basic and acidic residues" evidence="2">
    <location>
        <begin position="1752"/>
        <end position="1785"/>
    </location>
</feature>
<organism evidence="5 6">
    <name type="scientific">Rubritalea squalenifaciens DSM 18772</name>
    <dbReference type="NCBI Taxonomy" id="1123071"/>
    <lineage>
        <taxon>Bacteria</taxon>
        <taxon>Pseudomonadati</taxon>
        <taxon>Verrucomicrobiota</taxon>
        <taxon>Verrucomicrobiia</taxon>
        <taxon>Verrucomicrobiales</taxon>
        <taxon>Rubritaleaceae</taxon>
        <taxon>Rubritalea</taxon>
    </lineage>
</organism>
<dbReference type="OrthoDB" id="174505at2"/>
<dbReference type="InterPro" id="IPR050708">
    <property type="entry name" value="T6SS_VgrG/RHS"/>
</dbReference>
<dbReference type="PRINTS" id="PR00394">
    <property type="entry name" value="RHSPROTEIN"/>
</dbReference>
<proteinExistence type="predicted"/>
<evidence type="ECO:0000256" key="1">
    <source>
        <dbReference type="ARBA" id="ARBA00022737"/>
    </source>
</evidence>
<dbReference type="PANTHER" id="PTHR32305:SF15">
    <property type="entry name" value="PROTEIN RHSA-RELATED"/>
    <property type="match status" value="1"/>
</dbReference>
<dbReference type="PANTHER" id="PTHR32305">
    <property type="match status" value="1"/>
</dbReference>
<dbReference type="Gene3D" id="2.180.10.10">
    <property type="entry name" value="RHS repeat-associated core"/>
    <property type="match status" value="2"/>
</dbReference>
<feature type="compositionally biased region" description="Low complexity" evidence="2">
    <location>
        <begin position="680"/>
        <end position="690"/>
    </location>
</feature>
<dbReference type="InParanoid" id="A0A1M6DBC3"/>
<feature type="region of interest" description="Disordered" evidence="2">
    <location>
        <begin position="1681"/>
        <end position="1722"/>
    </location>
</feature>
<dbReference type="EMBL" id="FQYR01000002">
    <property type="protein sequence ID" value="SHI70459.1"/>
    <property type="molecule type" value="Genomic_DNA"/>
</dbReference>
<dbReference type="Proteomes" id="UP000184510">
    <property type="component" value="Unassembled WGS sequence"/>
</dbReference>
<evidence type="ECO:0000313" key="6">
    <source>
        <dbReference type="Proteomes" id="UP000184510"/>
    </source>
</evidence>
<evidence type="ECO:0000256" key="2">
    <source>
        <dbReference type="SAM" id="MobiDB-lite"/>
    </source>
</evidence>
<name>A0A1M6DBC3_9BACT</name>
<feature type="domain" description="Teneurin-like YD-shell" evidence="4">
    <location>
        <begin position="1339"/>
        <end position="1585"/>
    </location>
</feature>
<evidence type="ECO:0000256" key="3">
    <source>
        <dbReference type="SAM" id="SignalP"/>
    </source>
</evidence>
<feature type="signal peptide" evidence="3">
    <location>
        <begin position="1"/>
        <end position="33"/>
    </location>
</feature>
<dbReference type="InterPro" id="IPR056823">
    <property type="entry name" value="TEN-like_YD-shell"/>
</dbReference>
<feature type="compositionally biased region" description="Basic residues" evidence="2">
    <location>
        <begin position="1786"/>
        <end position="1796"/>
    </location>
</feature>
<feature type="chain" id="PRO_5012070501" evidence="3">
    <location>
        <begin position="34"/>
        <end position="1796"/>
    </location>
</feature>
<dbReference type="Pfam" id="PF05593">
    <property type="entry name" value="RHS_repeat"/>
    <property type="match status" value="1"/>
</dbReference>
<dbReference type="RefSeq" id="WP_159434768.1">
    <property type="nucleotide sequence ID" value="NZ_FQYR01000002.1"/>
</dbReference>
<evidence type="ECO:0000313" key="5">
    <source>
        <dbReference type="EMBL" id="SHI70459.1"/>
    </source>
</evidence>
<feature type="region of interest" description="Disordered" evidence="2">
    <location>
        <begin position="662"/>
        <end position="729"/>
    </location>
</feature>
<feature type="region of interest" description="Disordered" evidence="2">
    <location>
        <begin position="1752"/>
        <end position="1796"/>
    </location>
</feature>
<keyword evidence="6" id="KW-1185">Reference proteome</keyword>
<dbReference type="STRING" id="1123071.SAMN02745181_0692"/>
<feature type="compositionally biased region" description="Polar residues" evidence="2">
    <location>
        <begin position="691"/>
        <end position="727"/>
    </location>
</feature>
<dbReference type="InterPro" id="IPR022385">
    <property type="entry name" value="Rhs_assc_core"/>
</dbReference>
<keyword evidence="3" id="KW-0732">Signal</keyword>
<keyword evidence="1" id="KW-0677">Repeat</keyword>
<feature type="compositionally biased region" description="Polar residues" evidence="2">
    <location>
        <begin position="667"/>
        <end position="679"/>
    </location>
</feature>
<protein>
    <submittedName>
        <fullName evidence="5">RHS repeat-associated core domain-containing protein</fullName>
    </submittedName>
</protein>
<dbReference type="Pfam" id="PF25023">
    <property type="entry name" value="TEN_YD-shell"/>
    <property type="match status" value="1"/>
</dbReference>
<dbReference type="InterPro" id="IPR031325">
    <property type="entry name" value="RHS_repeat"/>
</dbReference>
<sequence>MNLPSVPRYCVTSPLAALALGISLFSVSSHQLGATQVNPPYTDPSGPKCGPCCEGGENVPTTLSGSGTNSLHWNVGIGVSRQDKDVDIQVLSRQPAVEGHSGGTKRTFEQTFNSLFNDDAIGRISHKLELDAADLSGDVFDPAVLKIASSGHDERIELNGFINQVLTDNAFTHVDKNTDGFRVRIWNRMDISLVKPSGETLYTVPTEDPLQDITFTKLADYQLQIVTKEDFGASGVSTKTQKFVQDTVNDTMTTYTYEGEGTGGTLVAREELTFSNRGARKWDYTIERKQYRADLNADGTYGAGTLDLINHTSEVYQDFSESTNTAGGDPGAKRLVSVVVDPGTGGAALTTTYEYYPSTGNIFTDGRLKSVTRPDGSWEYFEYTDTAGSSVSSTKKYSSWKDVTMANRTQAKLEETIYEAAGMTKTTTVNGVQIAKSQTVKSYDTNNDILITEKKWTGSEWAEITTAYHPDGAGSLKAGRMKWRKNADGTFTTWSYVLSSGELTVTEDNGAGGTAAVTSGTRTITTYNSAYFETGIEVRDIATNLLISAKTADTGYGMDALGRPMKWFFNGNTSDYEIEQHGCCGLEFKRERSGATTTYSKDILKRTYRVTSKRSSTGASIYTTTAYDGLTTTVNRNDGTTTLLVSESTKTLSGLSTIYKYPDADGDSQQETGSRVTVHNTGSGSTTTNTAPDGSTTVTVTYMDGSTKSSTDQASNTTSYDKGTHTLNGGGLYTLVTAPNTTQSTKTYRDQLGRTFRTEFADGNHSEMSYYAQTAAAGARGKLHVTKDADEVILADSGTHTSYGYNAEGERNSVTTQLPDDQQLVQTTDTDVVSDGTLGVSLRTRSYTNGVLVSTSLRSGDGYSSKTTTLAGTSSSSRTVPLITYYEQGDTIPQGKQIGDIKTIDGTDGKWEVTSLAADGTQQKQFYSDGLMKSTVSFESGATLPSTAPADITNVTDTGFITGASVAYDAFGRTTSRTDARTGTVTYNSYRENGGLVSMTDAGSRTTSYEYDKMGRTIQVNAPDTVDSNSNTLANITYTSYYPTGQVKATWGDQTYARFNVYDSLNRLTELRTYQNLAHGTEPTSATTGFAKTAWIYDGQRGWLLEKNYDGETDDGSTDPDYTYTSSGRLLTRTWERGITTTYSYENGMLAGTDYSDSTPDISYTYDAYGRVSTVTQATDNNTHTYTYDANTLHLDSETISYNAGSMVWTLDRHYDSLLRPEGYELKNGGNTVTATGYGYDNAGRLYQVGASYPLSTSPEFTYSYLAESGGMVGGLTGPAHSVTNAYASDRNVLTQKKNEDQATTPATVSHFTYAVNALGQRESQTTAGTAFSSSFVRSFGYDAKGQVVSDNHDTNNAFDRSYAFDGIGNRTTATEDSTTVNYTANSKNQYSSVGGTTQVHDADGNLTNDGTQKYIYDAENRLVKVTDQSDVEIVAYEYDFASRRITRTEGANVSRYIYKGWNPVAVYTGTTLSRTYTWGQDISDSMQGAGGVGGLLAVKEASSGHSYYPTYDGNGNVSEYLDSAGAVVTHYEYDAFGKTVNDTTQNTKNFAHRFSTKQWDGEAGLYYYGYRYYAPETGRWINRDPLEEWGGLNMYDILSGDVVNHIDLLGLYATGRDLLTKIACEAHKKTKGHGNEECYVVCRKCDKKTGEIIDQKILSRAGNESQCIPPICPEGFKKILDLHTHPGSNPEPSPSDRNGKKTNPDVPHYIVTEPESGKPPGIIEIIEYGEKGGGLNNKSWHYDCDNKKFLSETEVRQRRNRLEEREEEARKEAEKERKRREREERRRRREERKRR</sequence>
<evidence type="ECO:0000259" key="4">
    <source>
        <dbReference type="Pfam" id="PF25023"/>
    </source>
</evidence>
<gene>
    <name evidence="5" type="ORF">SAMN02745181_0692</name>
</gene>
<dbReference type="NCBIfam" id="TIGR03696">
    <property type="entry name" value="Rhs_assc_core"/>
    <property type="match status" value="1"/>
</dbReference>
<reference evidence="5 6" key="1">
    <citation type="submission" date="2016-11" db="EMBL/GenBank/DDBJ databases">
        <authorList>
            <person name="Jaros S."/>
            <person name="Januszkiewicz K."/>
            <person name="Wedrychowicz H."/>
        </authorList>
    </citation>
    <scope>NUCLEOTIDE SEQUENCE [LARGE SCALE GENOMIC DNA]</scope>
    <source>
        <strain evidence="5 6">DSM 18772</strain>
    </source>
</reference>
<accession>A0A1M6DBC3</accession>